<accession>A0A0A9GVC0</accession>
<proteinExistence type="predicted"/>
<evidence type="ECO:0000313" key="2">
    <source>
        <dbReference type="EMBL" id="JAE26506.1"/>
    </source>
</evidence>
<reference evidence="2" key="2">
    <citation type="journal article" date="2015" name="Data Brief">
        <title>Shoot transcriptome of the giant reed, Arundo donax.</title>
        <authorList>
            <person name="Barrero R.A."/>
            <person name="Guerrero F.D."/>
            <person name="Moolhuijzen P."/>
            <person name="Goolsby J.A."/>
            <person name="Tidwell J."/>
            <person name="Bellgard S.E."/>
            <person name="Bellgard M.I."/>
        </authorList>
    </citation>
    <scope>NUCLEOTIDE SEQUENCE</scope>
    <source>
        <tissue evidence="2">Shoot tissue taken approximately 20 cm above the soil surface</tissue>
    </source>
</reference>
<dbReference type="EMBL" id="GBRH01171390">
    <property type="protein sequence ID" value="JAE26506.1"/>
    <property type="molecule type" value="Transcribed_RNA"/>
</dbReference>
<name>A0A0A9GVC0_ARUDO</name>
<evidence type="ECO:0000256" key="1">
    <source>
        <dbReference type="SAM" id="SignalP"/>
    </source>
</evidence>
<protein>
    <submittedName>
        <fullName evidence="2">Uncharacterized protein</fullName>
    </submittedName>
</protein>
<reference evidence="2" key="1">
    <citation type="submission" date="2014-09" db="EMBL/GenBank/DDBJ databases">
        <authorList>
            <person name="Magalhaes I.L.F."/>
            <person name="Oliveira U."/>
            <person name="Santos F.R."/>
            <person name="Vidigal T.H.D.A."/>
            <person name="Brescovit A.D."/>
            <person name="Santos A.J."/>
        </authorList>
    </citation>
    <scope>NUCLEOTIDE SEQUENCE</scope>
    <source>
        <tissue evidence="2">Shoot tissue taken approximately 20 cm above the soil surface</tissue>
    </source>
</reference>
<organism evidence="2">
    <name type="scientific">Arundo donax</name>
    <name type="common">Giant reed</name>
    <name type="synonym">Donax arundinaceus</name>
    <dbReference type="NCBI Taxonomy" id="35708"/>
    <lineage>
        <taxon>Eukaryota</taxon>
        <taxon>Viridiplantae</taxon>
        <taxon>Streptophyta</taxon>
        <taxon>Embryophyta</taxon>
        <taxon>Tracheophyta</taxon>
        <taxon>Spermatophyta</taxon>
        <taxon>Magnoliopsida</taxon>
        <taxon>Liliopsida</taxon>
        <taxon>Poales</taxon>
        <taxon>Poaceae</taxon>
        <taxon>PACMAD clade</taxon>
        <taxon>Arundinoideae</taxon>
        <taxon>Arundineae</taxon>
        <taxon>Arundo</taxon>
    </lineage>
</organism>
<feature type="chain" id="PRO_5002045044" evidence="1">
    <location>
        <begin position="38"/>
        <end position="150"/>
    </location>
</feature>
<dbReference type="AlphaFoldDB" id="A0A0A9GVC0"/>
<keyword evidence="1" id="KW-0732">Signal</keyword>
<sequence length="150" mass="17197">MVPPELRRLLRRLFRPRRRRCCWRELLLLLLVEEVAAGRGAVEAVGGGGGDAGDGHGAGAGRAASGLGFRCTNVGCERGRRRPGGRWMGRRQRLRWPRLDSRSTSTHSRSTYKSTERWRYVILIPFFYFTYDLFLHEGKTYVFLTILVEL</sequence>
<feature type="signal peptide" evidence="1">
    <location>
        <begin position="1"/>
        <end position="37"/>
    </location>
</feature>